<evidence type="ECO:0000313" key="4">
    <source>
        <dbReference type="Proteomes" id="UP000886667"/>
    </source>
</evidence>
<dbReference type="Pfam" id="PF06714">
    <property type="entry name" value="Gp5_OB"/>
    <property type="match status" value="1"/>
</dbReference>
<feature type="domain" description="Protein Gp5 N-terminal OB-fold" evidence="2">
    <location>
        <begin position="30"/>
        <end position="112"/>
    </location>
</feature>
<dbReference type="SUPFAM" id="SSF69255">
    <property type="entry name" value="gp5 N-terminal domain-like"/>
    <property type="match status" value="1"/>
</dbReference>
<comment type="caution">
    <text evidence="3">The sequence shown here is derived from an EMBL/GenBank/DDBJ whole genome shotgun (WGS) entry which is preliminary data.</text>
</comment>
<dbReference type="AlphaFoldDB" id="A0A9E4KA45"/>
<dbReference type="Gene3D" id="2.40.50.260">
    <property type="entry name" value="Nucleic acid-binding protein domain"/>
    <property type="match status" value="1"/>
</dbReference>
<dbReference type="Proteomes" id="UP000886667">
    <property type="component" value="Unassembled WGS sequence"/>
</dbReference>
<feature type="compositionally biased region" description="Polar residues" evidence="1">
    <location>
        <begin position="105"/>
        <end position="116"/>
    </location>
</feature>
<dbReference type="SUPFAM" id="SSF69349">
    <property type="entry name" value="Phage fibre proteins"/>
    <property type="match status" value="1"/>
</dbReference>
<dbReference type="Gene3D" id="3.10.450.190">
    <property type="match status" value="1"/>
</dbReference>
<organism evidence="3 4">
    <name type="scientific">Candidatus Thiodiazotropha taylori</name>
    <dbReference type="NCBI Taxonomy" id="2792791"/>
    <lineage>
        <taxon>Bacteria</taxon>
        <taxon>Pseudomonadati</taxon>
        <taxon>Pseudomonadota</taxon>
        <taxon>Gammaproteobacteria</taxon>
        <taxon>Chromatiales</taxon>
        <taxon>Sedimenticolaceae</taxon>
        <taxon>Candidatus Thiodiazotropha</taxon>
    </lineage>
</organism>
<dbReference type="SUPFAM" id="SSF53955">
    <property type="entry name" value="Lysozyme-like"/>
    <property type="match status" value="1"/>
</dbReference>
<protein>
    <submittedName>
        <fullName evidence="3">Phage baseplate assembly protein V</fullName>
    </submittedName>
</protein>
<gene>
    <name evidence="3" type="ORF">JAZ07_00830</name>
</gene>
<feature type="region of interest" description="Disordered" evidence="1">
    <location>
        <begin position="105"/>
        <end position="137"/>
    </location>
</feature>
<evidence type="ECO:0000313" key="3">
    <source>
        <dbReference type="EMBL" id="MCG7944869.1"/>
    </source>
</evidence>
<dbReference type="InterPro" id="IPR023346">
    <property type="entry name" value="Lysozyme-like_dom_sf"/>
</dbReference>
<dbReference type="InterPro" id="IPR009590">
    <property type="entry name" value="Gp5_OB_N"/>
</dbReference>
<name>A0A9E4KA45_9GAMM</name>
<accession>A0A9E4KA45</accession>
<evidence type="ECO:0000256" key="1">
    <source>
        <dbReference type="SAM" id="MobiDB-lite"/>
    </source>
</evidence>
<dbReference type="EMBL" id="JAEPCM010000016">
    <property type="protein sequence ID" value="MCG7944869.1"/>
    <property type="molecule type" value="Genomic_DNA"/>
</dbReference>
<evidence type="ECO:0000259" key="2">
    <source>
        <dbReference type="Pfam" id="PF06714"/>
    </source>
</evidence>
<sequence>MFYQGIVEDRNDPLEIGRVRVRVIGLHTPDKVMMPTETLPWATVMQPTTSAAASGVGVTPKLPVGSFVIVYFLDGENFQTPMIMGTIAGIQDTFGLQVNGTMINRQDPTKGFNTYPSDEYKGQSDLPKSARSGSVDKPRAKIALENDLFAFEEPDDLRAFRRYPHNQVRQSEAGHVEEWDDTPGNERIAVQHRTGTFEEIRPDGSKVTKVIGENFNLMYDDNNVYIDGACNIHVHNDSNLFVEGDYNVTVGGNYNLNVKGDYVQNIGENKTTQVGASATLTASTELTLDSGSLTEITAGEGTTINSSTNFELNVGGTTTVSSTGEIITNTSSNTTINSAGNFKTNTTGTNLLESTGIGYLRGSNVHLNDTAADVSEVELNLEFQDFDTPPFEYIEPSIIGIDPDLSLRSSQQGVKSSFESGSTYVPQPYTGLDPNGSYSVGNSNMPNLDWDRTIDPANASNKSGMQGLLAFIGAGEGGYNSSNNGTSNGRIIGSTMVKRIGGKLLTELTIGEIVAYQKGKRETGRQLFAVGRYQIIPTTMRSIVPQSGLTPSDLFNEENQDRLGVTLIIGNGKSRAKRPILASYVLGNSEDINAAMLDMAKEWASIPSPFTGKSYYGSGNNSQHTVDEVKTALISARREIEGDNVDIEALKGIPV</sequence>
<reference evidence="3" key="1">
    <citation type="journal article" date="2021" name="Proc. Natl. Acad. Sci. U.S.A.">
        <title>Global biogeography of chemosynthetic symbionts reveals both localized and globally distributed symbiont groups. .</title>
        <authorList>
            <person name="Osvatic J.T."/>
            <person name="Wilkins L.G.E."/>
            <person name="Leibrecht L."/>
            <person name="Leray M."/>
            <person name="Zauner S."/>
            <person name="Polzin J."/>
            <person name="Camacho Y."/>
            <person name="Gros O."/>
            <person name="van Gils J.A."/>
            <person name="Eisen J.A."/>
            <person name="Petersen J.M."/>
            <person name="Yuen B."/>
        </authorList>
    </citation>
    <scope>NUCLEOTIDE SEQUENCE</scope>
    <source>
        <strain evidence="3">MAGclacostrist064TRANS</strain>
    </source>
</reference>
<proteinExistence type="predicted"/>
<dbReference type="Gene3D" id="1.10.530.10">
    <property type="match status" value="1"/>
</dbReference>